<organism evidence="2">
    <name type="scientific">hydrothermal vent metagenome</name>
    <dbReference type="NCBI Taxonomy" id="652676"/>
    <lineage>
        <taxon>unclassified sequences</taxon>
        <taxon>metagenomes</taxon>
        <taxon>ecological metagenomes</taxon>
    </lineage>
</organism>
<dbReference type="PANTHER" id="PTHR45138">
    <property type="entry name" value="REGULATORY COMPONENTS OF SENSORY TRANSDUCTION SYSTEM"/>
    <property type="match status" value="1"/>
</dbReference>
<feature type="non-terminal residue" evidence="2">
    <location>
        <position position="1"/>
    </location>
</feature>
<name>A0A3B0TM14_9ZZZZ</name>
<dbReference type="GO" id="GO:0043709">
    <property type="term" value="P:cell adhesion involved in single-species biofilm formation"/>
    <property type="evidence" value="ECO:0007669"/>
    <property type="project" value="TreeGrafter"/>
</dbReference>
<dbReference type="InterPro" id="IPR043128">
    <property type="entry name" value="Rev_trsase/Diguanyl_cyclase"/>
</dbReference>
<evidence type="ECO:0000313" key="2">
    <source>
        <dbReference type="EMBL" id="VAW19721.1"/>
    </source>
</evidence>
<dbReference type="Pfam" id="PF00990">
    <property type="entry name" value="GGDEF"/>
    <property type="match status" value="1"/>
</dbReference>
<dbReference type="InterPro" id="IPR050469">
    <property type="entry name" value="Diguanylate_Cyclase"/>
</dbReference>
<dbReference type="GO" id="GO:1902201">
    <property type="term" value="P:negative regulation of bacterial-type flagellum-dependent cell motility"/>
    <property type="evidence" value="ECO:0007669"/>
    <property type="project" value="TreeGrafter"/>
</dbReference>
<dbReference type="AlphaFoldDB" id="A0A3B0TM14"/>
<dbReference type="PANTHER" id="PTHR45138:SF9">
    <property type="entry name" value="DIGUANYLATE CYCLASE DGCM-RELATED"/>
    <property type="match status" value="1"/>
</dbReference>
<feature type="domain" description="GGDEF" evidence="1">
    <location>
        <begin position="1"/>
        <end position="103"/>
    </location>
</feature>
<dbReference type="PROSITE" id="PS50887">
    <property type="entry name" value="GGDEF"/>
    <property type="match status" value="1"/>
</dbReference>
<evidence type="ECO:0000259" key="1">
    <source>
        <dbReference type="PROSITE" id="PS50887"/>
    </source>
</evidence>
<dbReference type="EMBL" id="UOEN01000495">
    <property type="protein sequence ID" value="VAW19721.1"/>
    <property type="molecule type" value="Genomic_DNA"/>
</dbReference>
<dbReference type="GO" id="GO:0052621">
    <property type="term" value="F:diguanylate cyclase activity"/>
    <property type="evidence" value="ECO:0007669"/>
    <property type="project" value="TreeGrafter"/>
</dbReference>
<dbReference type="InterPro" id="IPR029787">
    <property type="entry name" value="Nucleotide_cyclase"/>
</dbReference>
<gene>
    <name evidence="2" type="ORF">MNBD_BACTEROID05-26</name>
</gene>
<dbReference type="GO" id="GO:0005886">
    <property type="term" value="C:plasma membrane"/>
    <property type="evidence" value="ECO:0007669"/>
    <property type="project" value="TreeGrafter"/>
</dbReference>
<dbReference type="NCBIfam" id="TIGR00254">
    <property type="entry name" value="GGDEF"/>
    <property type="match status" value="1"/>
</dbReference>
<sequence>EVLKEVAALLNGQFRESDILGRTGGDEFVAFLPETDEKHALTVIKKIRRAFKVHTFPAGAEKFSLSASIGAVEITPKISTLEELIHNADMEMYRIKDIRKNNT</sequence>
<dbReference type="SMART" id="SM00267">
    <property type="entry name" value="GGDEF"/>
    <property type="match status" value="1"/>
</dbReference>
<dbReference type="SUPFAM" id="SSF55073">
    <property type="entry name" value="Nucleotide cyclase"/>
    <property type="match status" value="1"/>
</dbReference>
<proteinExistence type="predicted"/>
<reference evidence="2" key="1">
    <citation type="submission" date="2018-06" db="EMBL/GenBank/DDBJ databases">
        <authorList>
            <person name="Zhirakovskaya E."/>
        </authorList>
    </citation>
    <scope>NUCLEOTIDE SEQUENCE</scope>
</reference>
<protein>
    <recommendedName>
        <fullName evidence="1">GGDEF domain-containing protein</fullName>
    </recommendedName>
</protein>
<dbReference type="InterPro" id="IPR000160">
    <property type="entry name" value="GGDEF_dom"/>
</dbReference>
<dbReference type="Gene3D" id="3.30.70.270">
    <property type="match status" value="1"/>
</dbReference>
<dbReference type="CDD" id="cd01949">
    <property type="entry name" value="GGDEF"/>
    <property type="match status" value="1"/>
</dbReference>
<accession>A0A3B0TM14</accession>